<reference evidence="1 2" key="1">
    <citation type="submission" date="2018-09" db="EMBL/GenBank/DDBJ databases">
        <title>Genomic investigation of the strawberry pathogen Phytophthora fragariae indicates pathogenicity is determined by transcriptional variation in three key races.</title>
        <authorList>
            <person name="Adams T.M."/>
            <person name="Armitage A.D."/>
            <person name="Sobczyk M.K."/>
            <person name="Bates H.J."/>
            <person name="Dunwell J.M."/>
            <person name="Nellist C.F."/>
            <person name="Harrison R.J."/>
        </authorList>
    </citation>
    <scope>NUCLEOTIDE SEQUENCE [LARGE SCALE GENOMIC DNA]</scope>
    <source>
        <strain evidence="1 2">NOV-77</strain>
    </source>
</reference>
<gene>
    <name evidence="1" type="ORF">PF008_g32786</name>
</gene>
<accession>A0A6G0PYS4</accession>
<name>A0A6G0PYS4_9STRA</name>
<proteinExistence type="predicted"/>
<comment type="caution">
    <text evidence="1">The sequence shown here is derived from an EMBL/GenBank/DDBJ whole genome shotgun (WGS) entry which is preliminary data.</text>
</comment>
<dbReference type="Proteomes" id="UP000486351">
    <property type="component" value="Unassembled WGS sequence"/>
</dbReference>
<dbReference type="AlphaFoldDB" id="A0A6G0PYS4"/>
<sequence length="62" mass="7339">MHRAMFMMVRCMRSALPLLDWFRASLRCLATPVRLQNKSTFSYSPPESVRRTWILQSNSFSK</sequence>
<protein>
    <submittedName>
        <fullName evidence="1">Uncharacterized protein</fullName>
    </submittedName>
</protein>
<organism evidence="1 2">
    <name type="scientific">Phytophthora fragariae</name>
    <dbReference type="NCBI Taxonomy" id="53985"/>
    <lineage>
        <taxon>Eukaryota</taxon>
        <taxon>Sar</taxon>
        <taxon>Stramenopiles</taxon>
        <taxon>Oomycota</taxon>
        <taxon>Peronosporomycetes</taxon>
        <taxon>Peronosporales</taxon>
        <taxon>Peronosporaceae</taxon>
        <taxon>Phytophthora</taxon>
    </lineage>
</organism>
<evidence type="ECO:0000313" key="2">
    <source>
        <dbReference type="Proteomes" id="UP000486351"/>
    </source>
</evidence>
<dbReference type="EMBL" id="QXFY01010038">
    <property type="protein sequence ID" value="KAE9261703.1"/>
    <property type="molecule type" value="Genomic_DNA"/>
</dbReference>
<evidence type="ECO:0000313" key="1">
    <source>
        <dbReference type="EMBL" id="KAE9261703.1"/>
    </source>
</evidence>